<feature type="region of interest" description="Disordered" evidence="1">
    <location>
        <begin position="1"/>
        <end position="90"/>
    </location>
</feature>
<protein>
    <submittedName>
        <fullName evidence="2">Uncharacterized protein</fullName>
    </submittedName>
</protein>
<sequence>MREVKISGDCDEEERAAAEEDYRSPVTEFWSERGSTEKREQRLKKRDSEGALRQCRGGNVEGRRGEGGDLEGRRRRGGEGGDLEARGCQT</sequence>
<gene>
    <name evidence="2" type="ORF">FSB_LOCUS13807</name>
    <name evidence="3" type="ORF">FSB_LOCUS26483</name>
</gene>
<evidence type="ECO:0000313" key="2">
    <source>
        <dbReference type="EMBL" id="SPC85925.1"/>
    </source>
</evidence>
<feature type="compositionally biased region" description="Basic and acidic residues" evidence="1">
    <location>
        <begin position="61"/>
        <end position="90"/>
    </location>
</feature>
<feature type="compositionally biased region" description="Basic and acidic residues" evidence="1">
    <location>
        <begin position="30"/>
        <end position="50"/>
    </location>
</feature>
<evidence type="ECO:0000313" key="3">
    <source>
        <dbReference type="EMBL" id="SPC98601.1"/>
    </source>
</evidence>
<dbReference type="EMBL" id="OIVN01000812">
    <property type="protein sequence ID" value="SPC85925.1"/>
    <property type="molecule type" value="Genomic_DNA"/>
</dbReference>
<dbReference type="EMBL" id="OIVN01001887">
    <property type="protein sequence ID" value="SPC98601.1"/>
    <property type="molecule type" value="Genomic_DNA"/>
</dbReference>
<dbReference type="AlphaFoldDB" id="A0A2N9FFN7"/>
<organism evidence="2">
    <name type="scientific">Fagus sylvatica</name>
    <name type="common">Beechnut</name>
    <dbReference type="NCBI Taxonomy" id="28930"/>
    <lineage>
        <taxon>Eukaryota</taxon>
        <taxon>Viridiplantae</taxon>
        <taxon>Streptophyta</taxon>
        <taxon>Embryophyta</taxon>
        <taxon>Tracheophyta</taxon>
        <taxon>Spermatophyta</taxon>
        <taxon>Magnoliopsida</taxon>
        <taxon>eudicotyledons</taxon>
        <taxon>Gunneridae</taxon>
        <taxon>Pentapetalae</taxon>
        <taxon>rosids</taxon>
        <taxon>fabids</taxon>
        <taxon>Fagales</taxon>
        <taxon>Fagaceae</taxon>
        <taxon>Fagus</taxon>
    </lineage>
</organism>
<name>A0A2N9FFN7_FAGSY</name>
<evidence type="ECO:0000256" key="1">
    <source>
        <dbReference type="SAM" id="MobiDB-lite"/>
    </source>
</evidence>
<reference evidence="2" key="1">
    <citation type="submission" date="2018-02" db="EMBL/GenBank/DDBJ databases">
        <authorList>
            <person name="Cohen D.B."/>
            <person name="Kent A.D."/>
        </authorList>
    </citation>
    <scope>NUCLEOTIDE SEQUENCE</scope>
</reference>
<proteinExistence type="predicted"/>
<accession>A0A2N9FFN7</accession>